<keyword evidence="1" id="KW-0805">Transcription regulation</keyword>
<dbReference type="GO" id="GO:0003677">
    <property type="term" value="F:DNA binding"/>
    <property type="evidence" value="ECO:0007669"/>
    <property type="project" value="UniProtKB-KW"/>
</dbReference>
<dbReference type="Pfam" id="PF07729">
    <property type="entry name" value="FCD"/>
    <property type="match status" value="1"/>
</dbReference>
<organism evidence="5 6">
    <name type="scientific">Paenibacillus beijingensis</name>
    <dbReference type="NCBI Taxonomy" id="1126833"/>
    <lineage>
        <taxon>Bacteria</taxon>
        <taxon>Bacillati</taxon>
        <taxon>Bacillota</taxon>
        <taxon>Bacilli</taxon>
        <taxon>Bacillales</taxon>
        <taxon>Paenibacillaceae</taxon>
        <taxon>Paenibacillus</taxon>
    </lineage>
</organism>
<dbReference type="Pfam" id="PF00392">
    <property type="entry name" value="GntR"/>
    <property type="match status" value="1"/>
</dbReference>
<dbReference type="InterPro" id="IPR000524">
    <property type="entry name" value="Tscrpt_reg_HTH_GntR"/>
</dbReference>
<accession>A0A0D5NFR1</accession>
<dbReference type="CDD" id="cd07377">
    <property type="entry name" value="WHTH_GntR"/>
    <property type="match status" value="1"/>
</dbReference>
<dbReference type="KEGG" id="pbj:VN24_05970"/>
<dbReference type="RefSeq" id="WP_045669640.1">
    <property type="nucleotide sequence ID" value="NZ_CP011058.1"/>
</dbReference>
<keyword evidence="2" id="KW-0238">DNA-binding</keyword>
<protein>
    <recommendedName>
        <fullName evidence="4">HTH gntR-type domain-containing protein</fullName>
    </recommendedName>
</protein>
<dbReference type="Proteomes" id="UP000032633">
    <property type="component" value="Chromosome"/>
</dbReference>
<reference evidence="5 6" key="1">
    <citation type="journal article" date="2015" name="J. Biotechnol.">
        <title>Complete genome sequence of Paenibacillus beijingensis 7188(T) (=DSM 24997(T)), a novel rhizobacterium from jujube garden soil.</title>
        <authorList>
            <person name="Kwak Y."/>
            <person name="Shin J.H."/>
        </authorList>
    </citation>
    <scope>NUCLEOTIDE SEQUENCE [LARGE SCALE GENOMIC DNA]</scope>
    <source>
        <strain evidence="5 6">DSM 24997</strain>
    </source>
</reference>
<dbReference type="EMBL" id="CP011058">
    <property type="protein sequence ID" value="AJY74204.1"/>
    <property type="molecule type" value="Genomic_DNA"/>
</dbReference>
<dbReference type="STRING" id="1126833.VN24_05970"/>
<feature type="domain" description="HTH gntR-type" evidence="4">
    <location>
        <begin position="10"/>
        <end position="78"/>
    </location>
</feature>
<dbReference type="HOGENOM" id="CLU_017584_9_5_9"/>
<dbReference type="OrthoDB" id="214086at2"/>
<evidence type="ECO:0000256" key="1">
    <source>
        <dbReference type="ARBA" id="ARBA00023015"/>
    </source>
</evidence>
<dbReference type="Gene3D" id="1.20.120.530">
    <property type="entry name" value="GntR ligand-binding domain-like"/>
    <property type="match status" value="1"/>
</dbReference>
<dbReference type="InterPro" id="IPR036390">
    <property type="entry name" value="WH_DNA-bd_sf"/>
</dbReference>
<dbReference type="PANTHER" id="PTHR43537:SF5">
    <property type="entry name" value="UXU OPERON TRANSCRIPTIONAL REGULATOR"/>
    <property type="match status" value="1"/>
</dbReference>
<evidence type="ECO:0000256" key="3">
    <source>
        <dbReference type="ARBA" id="ARBA00023163"/>
    </source>
</evidence>
<dbReference type="PRINTS" id="PR00035">
    <property type="entry name" value="HTHGNTR"/>
</dbReference>
<dbReference type="SMART" id="SM00895">
    <property type="entry name" value="FCD"/>
    <property type="match status" value="1"/>
</dbReference>
<dbReference type="SMART" id="SM00345">
    <property type="entry name" value="HTH_GNTR"/>
    <property type="match status" value="1"/>
</dbReference>
<reference evidence="6" key="2">
    <citation type="submission" date="2015-03" db="EMBL/GenBank/DDBJ databases">
        <title>Genome sequence of Paenibacillus beijingensis strain DSM 24997T.</title>
        <authorList>
            <person name="Kwak Y."/>
            <person name="Shin J.-H."/>
        </authorList>
    </citation>
    <scope>NUCLEOTIDE SEQUENCE [LARGE SCALE GENOMIC DNA]</scope>
    <source>
        <strain evidence="6">DSM 24997</strain>
    </source>
</reference>
<dbReference type="GO" id="GO:0003700">
    <property type="term" value="F:DNA-binding transcription factor activity"/>
    <property type="evidence" value="ECO:0007669"/>
    <property type="project" value="InterPro"/>
</dbReference>
<dbReference type="InterPro" id="IPR036388">
    <property type="entry name" value="WH-like_DNA-bd_sf"/>
</dbReference>
<sequence length="239" mass="26868">MHDFFTLDRSSVSNQVVDHFKRLIQGNKLKAGEKLPAERELARQLNVSRNSIRESYKILATLGFIEIKHGLGVFVSEHNENLDSLASNFLVRSHQFADLFEIRKLLETQGVEWVIQRSTDRQIAALDDFVTGTIGAVLNGPVDAQELAYRDQRFHLTLAQLSGNSVTYRIMQHLTDLLSDVRTEAAKLPKRIEQSWEEHACIMAALKQRDSDAAKAAMMRHLSSMEHALGLTASGGEMP</sequence>
<evidence type="ECO:0000256" key="2">
    <source>
        <dbReference type="ARBA" id="ARBA00023125"/>
    </source>
</evidence>
<gene>
    <name evidence="5" type="ORF">VN24_05970</name>
</gene>
<keyword evidence="6" id="KW-1185">Reference proteome</keyword>
<keyword evidence="3" id="KW-0804">Transcription</keyword>
<dbReference type="PROSITE" id="PS50949">
    <property type="entry name" value="HTH_GNTR"/>
    <property type="match status" value="1"/>
</dbReference>
<dbReference type="PANTHER" id="PTHR43537">
    <property type="entry name" value="TRANSCRIPTIONAL REGULATOR, GNTR FAMILY"/>
    <property type="match status" value="1"/>
</dbReference>
<dbReference type="SUPFAM" id="SSF46785">
    <property type="entry name" value="Winged helix' DNA-binding domain"/>
    <property type="match status" value="1"/>
</dbReference>
<evidence type="ECO:0000313" key="6">
    <source>
        <dbReference type="Proteomes" id="UP000032633"/>
    </source>
</evidence>
<dbReference type="Gene3D" id="1.10.10.10">
    <property type="entry name" value="Winged helix-like DNA-binding domain superfamily/Winged helix DNA-binding domain"/>
    <property type="match status" value="1"/>
</dbReference>
<proteinExistence type="predicted"/>
<dbReference type="InterPro" id="IPR008920">
    <property type="entry name" value="TF_FadR/GntR_C"/>
</dbReference>
<dbReference type="SUPFAM" id="SSF48008">
    <property type="entry name" value="GntR ligand-binding domain-like"/>
    <property type="match status" value="1"/>
</dbReference>
<dbReference type="PATRIC" id="fig|1126833.4.peg.1297"/>
<dbReference type="InterPro" id="IPR011711">
    <property type="entry name" value="GntR_C"/>
</dbReference>
<evidence type="ECO:0000313" key="5">
    <source>
        <dbReference type="EMBL" id="AJY74204.1"/>
    </source>
</evidence>
<name>A0A0D5NFR1_9BACL</name>
<dbReference type="AlphaFoldDB" id="A0A0D5NFR1"/>
<evidence type="ECO:0000259" key="4">
    <source>
        <dbReference type="PROSITE" id="PS50949"/>
    </source>
</evidence>